<gene>
    <name evidence="1" type="ORF">LAZ67_13001890</name>
</gene>
<protein>
    <submittedName>
        <fullName evidence="1">Uncharacterized protein</fullName>
    </submittedName>
</protein>
<dbReference type="EMBL" id="CP092875">
    <property type="protein sequence ID" value="UYV75947.1"/>
    <property type="molecule type" value="Genomic_DNA"/>
</dbReference>
<dbReference type="Proteomes" id="UP001235939">
    <property type="component" value="Chromosome 13"/>
</dbReference>
<organism evidence="1 2">
    <name type="scientific">Cordylochernes scorpioides</name>
    <dbReference type="NCBI Taxonomy" id="51811"/>
    <lineage>
        <taxon>Eukaryota</taxon>
        <taxon>Metazoa</taxon>
        <taxon>Ecdysozoa</taxon>
        <taxon>Arthropoda</taxon>
        <taxon>Chelicerata</taxon>
        <taxon>Arachnida</taxon>
        <taxon>Pseudoscorpiones</taxon>
        <taxon>Cheliferoidea</taxon>
        <taxon>Chernetidae</taxon>
        <taxon>Cordylochernes</taxon>
    </lineage>
</organism>
<evidence type="ECO:0000313" key="2">
    <source>
        <dbReference type="Proteomes" id="UP001235939"/>
    </source>
</evidence>
<name>A0ABY6L6W1_9ARAC</name>
<proteinExistence type="predicted"/>
<dbReference type="PANTHER" id="PTHR47027">
    <property type="entry name" value="REVERSE TRANSCRIPTASE DOMAIN-CONTAINING PROTEIN"/>
    <property type="match status" value="1"/>
</dbReference>
<keyword evidence="2" id="KW-1185">Reference proteome</keyword>
<dbReference type="PANTHER" id="PTHR47027:SF8">
    <property type="entry name" value="RIBONUCLEASE H"/>
    <property type="match status" value="1"/>
</dbReference>
<evidence type="ECO:0000313" key="1">
    <source>
        <dbReference type="EMBL" id="UYV75947.1"/>
    </source>
</evidence>
<reference evidence="1 2" key="1">
    <citation type="submission" date="2022-01" db="EMBL/GenBank/DDBJ databases">
        <title>A chromosomal length assembly of Cordylochernes scorpioides.</title>
        <authorList>
            <person name="Zeh D."/>
            <person name="Zeh J."/>
        </authorList>
    </citation>
    <scope>NUCLEOTIDE SEQUENCE [LARGE SCALE GENOMIC DNA]</scope>
    <source>
        <strain evidence="1">IN4F17</strain>
        <tissue evidence="1">Whole Body</tissue>
    </source>
</reference>
<accession>A0ABY6L6W1</accession>
<sequence length="173" mass="20162">MRIPTMTPFGMTGSLDEVEERPYLSTNSTITHHTIQTTTLLETTGITIKNIHWSSIDHFIFLGSRIDKMRGCFEEVRRTALGRDVIMKLDKIMKDKDKSFKTKKIIIETFVFPVVSYGCETLRKETKLIDLKPIYKRSNVYILNEVNPVRSLESQIYKQRLTYFGHILRANDL</sequence>